<gene>
    <name evidence="4" type="ORF">BpHYR1_001223</name>
</gene>
<feature type="compositionally biased region" description="Acidic residues" evidence="2">
    <location>
        <begin position="31"/>
        <end position="42"/>
    </location>
</feature>
<feature type="domain" description="SWIM-type" evidence="3">
    <location>
        <begin position="605"/>
        <end position="641"/>
    </location>
</feature>
<dbReference type="InterPro" id="IPR007527">
    <property type="entry name" value="Znf_SWIM"/>
</dbReference>
<dbReference type="EMBL" id="REGN01000754">
    <property type="protein sequence ID" value="RNA39369.1"/>
    <property type="molecule type" value="Genomic_DNA"/>
</dbReference>
<keyword evidence="5" id="KW-1185">Reference proteome</keyword>
<feature type="compositionally biased region" description="Polar residues" evidence="2">
    <location>
        <begin position="532"/>
        <end position="541"/>
    </location>
</feature>
<keyword evidence="1" id="KW-0863">Zinc-finger</keyword>
<dbReference type="Pfam" id="PF04434">
    <property type="entry name" value="SWIM"/>
    <property type="match status" value="1"/>
</dbReference>
<evidence type="ECO:0000313" key="5">
    <source>
        <dbReference type="Proteomes" id="UP000276133"/>
    </source>
</evidence>
<evidence type="ECO:0000256" key="2">
    <source>
        <dbReference type="SAM" id="MobiDB-lite"/>
    </source>
</evidence>
<reference evidence="4 5" key="1">
    <citation type="journal article" date="2018" name="Sci. Rep.">
        <title>Genomic signatures of local adaptation to the degree of environmental predictability in rotifers.</title>
        <authorList>
            <person name="Franch-Gras L."/>
            <person name="Hahn C."/>
            <person name="Garcia-Roger E.M."/>
            <person name="Carmona M.J."/>
            <person name="Serra M."/>
            <person name="Gomez A."/>
        </authorList>
    </citation>
    <scope>NUCLEOTIDE SEQUENCE [LARGE SCALE GENOMIC DNA]</scope>
    <source>
        <strain evidence="4">HYR1</strain>
    </source>
</reference>
<name>A0A3M7SUJ3_BRAPC</name>
<proteinExistence type="predicted"/>
<evidence type="ECO:0000256" key="1">
    <source>
        <dbReference type="PROSITE-ProRule" id="PRU00325"/>
    </source>
</evidence>
<organism evidence="4 5">
    <name type="scientific">Brachionus plicatilis</name>
    <name type="common">Marine rotifer</name>
    <name type="synonym">Brachionus muelleri</name>
    <dbReference type="NCBI Taxonomy" id="10195"/>
    <lineage>
        <taxon>Eukaryota</taxon>
        <taxon>Metazoa</taxon>
        <taxon>Spiralia</taxon>
        <taxon>Gnathifera</taxon>
        <taxon>Rotifera</taxon>
        <taxon>Eurotatoria</taxon>
        <taxon>Monogononta</taxon>
        <taxon>Pseudotrocha</taxon>
        <taxon>Ploima</taxon>
        <taxon>Brachionidae</taxon>
        <taxon>Brachionus</taxon>
    </lineage>
</organism>
<dbReference type="PANTHER" id="PTHR47718:SF7">
    <property type="entry name" value="PROTEIN FAR1-RELATED SEQUENCE"/>
    <property type="match status" value="1"/>
</dbReference>
<comment type="caution">
    <text evidence="4">The sequence shown here is derived from an EMBL/GenBank/DDBJ whole genome shotgun (WGS) entry which is preliminary data.</text>
</comment>
<dbReference type="GO" id="GO:0008270">
    <property type="term" value="F:zinc ion binding"/>
    <property type="evidence" value="ECO:0007669"/>
    <property type="project" value="UniProtKB-KW"/>
</dbReference>
<evidence type="ECO:0000259" key="3">
    <source>
        <dbReference type="PROSITE" id="PS50966"/>
    </source>
</evidence>
<evidence type="ECO:0000313" key="4">
    <source>
        <dbReference type="EMBL" id="RNA39369.1"/>
    </source>
</evidence>
<dbReference type="PANTHER" id="PTHR47718">
    <property type="entry name" value="OS01G0519700 PROTEIN"/>
    <property type="match status" value="1"/>
</dbReference>
<dbReference type="AlphaFoldDB" id="A0A3M7SUJ3"/>
<sequence length="673" mass="78330">MNILPNIDDLDFTQSTSSAHARNPAQRNNEDEGQETDNDAEDICVVSKPTKAKAKKSHLFYKIYATYENLRQALVAIDQDFIEECSWAKLTNSTCDGMTIRNYYCNIAGKLVCPVRLKIRPDPASMRVDIVISENEHEHPESKVGLSAQTKEIVRQIYFYEKITRPLCIQRRLYEKKIQALPKVTQIQTYLRVLKSEEIENIRNLGELFNWCKANEHLPVDDNRMFCPVYQVDRDEAKITALRIFLTTFNLISQVTEDVELLATDSTYKLVWNGYKVILVGSCDREKKFHPFGIALTMCEKNQDFEFLSKALKESAELLLNRDINPTALLADGAEAIHIGFSKVFNLKQRIMCWAHVKRNIHTKYNRNKHYKQMKFDIDNLQLSMTETMFKNASKLFLEKWTKIDPEFAAYMDGAWISSSVNGWFDGRAQGHPVTNNALESNKNIIKDLLERKTLKLAEFLENLDKHVFSTWSFQRNDIRPDQKLFSKEPKVSIDYFKRTFAWELLGLKVIKQKFSGKSFFFIERTPKESTTTQVSATTQEVGVKKKRGRPPKRPIEQQEPSNAQKNELVPNVFDKDRCKKFLQLVNKCEWDNFQQFLETFQELRIVQLNQDNWKLSTCTCPSWFKHYMCKHIIGVSYRERLFDEFPKESWCLTLGQVASAGRPRKMAKALAK</sequence>
<dbReference type="Proteomes" id="UP000276133">
    <property type="component" value="Unassembled WGS sequence"/>
</dbReference>
<feature type="region of interest" description="Disordered" evidence="2">
    <location>
        <begin position="532"/>
        <end position="567"/>
    </location>
</feature>
<keyword evidence="1" id="KW-0479">Metal-binding</keyword>
<dbReference type="OrthoDB" id="119028at2759"/>
<dbReference type="PROSITE" id="PS50966">
    <property type="entry name" value="ZF_SWIM"/>
    <property type="match status" value="1"/>
</dbReference>
<keyword evidence="1" id="KW-0862">Zinc</keyword>
<feature type="region of interest" description="Disordered" evidence="2">
    <location>
        <begin position="15"/>
        <end position="42"/>
    </location>
</feature>
<protein>
    <recommendedName>
        <fullName evidence="3">SWIM-type domain-containing protein</fullName>
    </recommendedName>
</protein>
<accession>A0A3M7SUJ3</accession>